<dbReference type="PROSITE" id="PS00131">
    <property type="entry name" value="CARBOXYPEPT_SER_SER"/>
    <property type="match status" value="1"/>
</dbReference>
<dbReference type="GO" id="GO:0004185">
    <property type="term" value="F:serine-type carboxypeptidase activity"/>
    <property type="evidence" value="ECO:0007669"/>
    <property type="project" value="UniProtKB-UniRule"/>
</dbReference>
<evidence type="ECO:0000256" key="7">
    <source>
        <dbReference type="ARBA" id="ARBA00023180"/>
    </source>
</evidence>
<feature type="chain" id="PRO_5043092114" description="Carboxypeptidase" evidence="8">
    <location>
        <begin position="23"/>
        <end position="450"/>
    </location>
</feature>
<dbReference type="PROSITE" id="PS00560">
    <property type="entry name" value="CARBOXYPEPT_SER_HIS"/>
    <property type="match status" value="1"/>
</dbReference>
<feature type="signal peptide" evidence="8">
    <location>
        <begin position="1"/>
        <end position="22"/>
    </location>
</feature>
<comment type="caution">
    <text evidence="9">The sequence shown here is derived from an EMBL/GenBank/DDBJ whole genome shotgun (WGS) entry which is preliminary data.</text>
</comment>
<keyword evidence="3" id="KW-0964">Secreted</keyword>
<keyword evidence="8" id="KW-0732">Signal</keyword>
<dbReference type="InterPro" id="IPR001563">
    <property type="entry name" value="Peptidase_S10"/>
</dbReference>
<dbReference type="EC" id="3.4.16.-" evidence="8"/>
<evidence type="ECO:0000256" key="1">
    <source>
        <dbReference type="ARBA" id="ARBA00004613"/>
    </source>
</evidence>
<evidence type="ECO:0000256" key="2">
    <source>
        <dbReference type="ARBA" id="ARBA00009431"/>
    </source>
</evidence>
<evidence type="ECO:0000256" key="8">
    <source>
        <dbReference type="RuleBase" id="RU361156"/>
    </source>
</evidence>
<dbReference type="Proteomes" id="UP001457282">
    <property type="component" value="Unassembled WGS sequence"/>
</dbReference>
<dbReference type="GO" id="GO:0006508">
    <property type="term" value="P:proteolysis"/>
    <property type="evidence" value="ECO:0007669"/>
    <property type="project" value="UniProtKB-KW"/>
</dbReference>
<dbReference type="Gene3D" id="3.40.50.1820">
    <property type="entry name" value="alpha/beta hydrolase"/>
    <property type="match status" value="1"/>
</dbReference>
<evidence type="ECO:0000256" key="6">
    <source>
        <dbReference type="ARBA" id="ARBA00022801"/>
    </source>
</evidence>
<organism evidence="9 10">
    <name type="scientific">Rubus argutus</name>
    <name type="common">Southern blackberry</name>
    <dbReference type="NCBI Taxonomy" id="59490"/>
    <lineage>
        <taxon>Eukaryota</taxon>
        <taxon>Viridiplantae</taxon>
        <taxon>Streptophyta</taxon>
        <taxon>Embryophyta</taxon>
        <taxon>Tracheophyta</taxon>
        <taxon>Spermatophyta</taxon>
        <taxon>Magnoliopsida</taxon>
        <taxon>eudicotyledons</taxon>
        <taxon>Gunneridae</taxon>
        <taxon>Pentapetalae</taxon>
        <taxon>rosids</taxon>
        <taxon>fabids</taxon>
        <taxon>Rosales</taxon>
        <taxon>Rosaceae</taxon>
        <taxon>Rosoideae</taxon>
        <taxon>Rosoideae incertae sedis</taxon>
        <taxon>Rubus</taxon>
    </lineage>
</organism>
<evidence type="ECO:0000256" key="5">
    <source>
        <dbReference type="ARBA" id="ARBA00022670"/>
    </source>
</evidence>
<dbReference type="FunFam" id="3.40.50.1820:FF:000163">
    <property type="entry name" value="Carboxypeptidase"/>
    <property type="match status" value="1"/>
</dbReference>
<reference evidence="9 10" key="1">
    <citation type="journal article" date="2023" name="G3 (Bethesda)">
        <title>A chromosome-length genome assembly and annotation of blackberry (Rubus argutus, cv. 'Hillquist').</title>
        <authorList>
            <person name="Bruna T."/>
            <person name="Aryal R."/>
            <person name="Dudchenko O."/>
            <person name="Sargent D.J."/>
            <person name="Mead D."/>
            <person name="Buti M."/>
            <person name="Cavallini A."/>
            <person name="Hytonen T."/>
            <person name="Andres J."/>
            <person name="Pham M."/>
            <person name="Weisz D."/>
            <person name="Mascagni F."/>
            <person name="Usai G."/>
            <person name="Natali L."/>
            <person name="Bassil N."/>
            <person name="Fernandez G.E."/>
            <person name="Lomsadze A."/>
            <person name="Armour M."/>
            <person name="Olukolu B."/>
            <person name="Poorten T."/>
            <person name="Britton C."/>
            <person name="Davik J."/>
            <person name="Ashrafi H."/>
            <person name="Aiden E.L."/>
            <person name="Borodovsky M."/>
            <person name="Worthington M."/>
        </authorList>
    </citation>
    <scope>NUCLEOTIDE SEQUENCE [LARGE SCALE GENOMIC DNA]</scope>
    <source>
        <strain evidence="9">PI 553951</strain>
    </source>
</reference>
<dbReference type="Pfam" id="PF00450">
    <property type="entry name" value="Peptidase_S10"/>
    <property type="match status" value="1"/>
</dbReference>
<sequence>MEWTHHLNLVCFFLFIIHRITASSPPLLPEQALPTKSGYLPVNPTTGSAIFYAFYEAQNPTSPLSQTPLLIWLQGGPGCSSMIGNFLELGPWRVNFHKHPSDPLALEPNSGSWNRIFGLVFLDNPIGTGFSIASNPQEIPRDQFGVAHHLFAAITKFIELDPVFRTRPIYITGESYAGKYVPAIGYYILQRNINAELSGSDRQVNLAGVAIGNGETDPVIQVETHAANAYFSGLINERQKSELEELQFEAVELSKAGNWSEARDARSRVLNRLQDMTGLPTLYDIRRNASYEMHLVVELLRNEEVRKALGVSNASIVFEECSHLVGEVLHEDMMKSVKYMVEVLVRKSKVLLYQGQFDMRCGVVANEAWVKTMKWEGIERFLSADRKVWRLGGEVAGYVQKWESLSYVLVSGAGHLVPADQPLRAQAMIEDWVLDKGLFANVQEDNLSSI</sequence>
<dbReference type="PRINTS" id="PR00724">
    <property type="entry name" value="CRBOXYPTASEC"/>
</dbReference>
<dbReference type="AlphaFoldDB" id="A0AAW1Y8E8"/>
<gene>
    <name evidence="9" type="ORF">M0R45_010583</name>
</gene>
<keyword evidence="6 8" id="KW-0378">Hydrolase</keyword>
<keyword evidence="7" id="KW-0325">Glycoprotein</keyword>
<dbReference type="InterPro" id="IPR029058">
    <property type="entry name" value="AB_hydrolase_fold"/>
</dbReference>
<evidence type="ECO:0000313" key="10">
    <source>
        <dbReference type="Proteomes" id="UP001457282"/>
    </source>
</evidence>
<dbReference type="PANTHER" id="PTHR11802:SF458">
    <property type="entry name" value="SERINE CARBOXYPEPTIDASE-LIKE 50"/>
    <property type="match status" value="1"/>
</dbReference>
<evidence type="ECO:0000256" key="3">
    <source>
        <dbReference type="ARBA" id="ARBA00022525"/>
    </source>
</evidence>
<protein>
    <recommendedName>
        <fullName evidence="8">Carboxypeptidase</fullName>
        <ecNumber evidence="8">3.4.16.-</ecNumber>
    </recommendedName>
</protein>
<accession>A0AAW1Y8E8</accession>
<keyword evidence="5 8" id="KW-0645">Protease</keyword>
<proteinExistence type="inferred from homology"/>
<evidence type="ECO:0000313" key="9">
    <source>
        <dbReference type="EMBL" id="KAK9945051.1"/>
    </source>
</evidence>
<keyword evidence="10" id="KW-1185">Reference proteome</keyword>
<dbReference type="SUPFAM" id="SSF53474">
    <property type="entry name" value="alpha/beta-Hydrolases"/>
    <property type="match status" value="1"/>
</dbReference>
<dbReference type="PANTHER" id="PTHR11802">
    <property type="entry name" value="SERINE PROTEASE FAMILY S10 SERINE CARBOXYPEPTIDASE"/>
    <property type="match status" value="1"/>
</dbReference>
<evidence type="ECO:0000256" key="4">
    <source>
        <dbReference type="ARBA" id="ARBA00022645"/>
    </source>
</evidence>
<comment type="similarity">
    <text evidence="2 8">Belongs to the peptidase S10 family.</text>
</comment>
<keyword evidence="4 8" id="KW-0121">Carboxypeptidase</keyword>
<comment type="subcellular location">
    <subcellularLocation>
        <location evidence="1">Secreted</location>
    </subcellularLocation>
</comment>
<dbReference type="EMBL" id="JBEDUW010000002">
    <property type="protein sequence ID" value="KAK9945051.1"/>
    <property type="molecule type" value="Genomic_DNA"/>
</dbReference>
<dbReference type="InterPro" id="IPR018202">
    <property type="entry name" value="Ser_caboxypep_ser_AS"/>
</dbReference>
<dbReference type="InterPro" id="IPR033124">
    <property type="entry name" value="Ser_caboxypep_his_AS"/>
</dbReference>
<dbReference type="GO" id="GO:0005576">
    <property type="term" value="C:extracellular region"/>
    <property type="evidence" value="ECO:0007669"/>
    <property type="project" value="UniProtKB-SubCell"/>
</dbReference>
<name>A0AAW1Y8E8_RUBAR</name>